<keyword evidence="3 4" id="KW-0597">Phosphoprotein</keyword>
<dbReference type="Pfam" id="PF00072">
    <property type="entry name" value="Response_reg"/>
    <property type="match status" value="2"/>
</dbReference>
<dbReference type="InterPro" id="IPR011006">
    <property type="entry name" value="CheY-like_superfamily"/>
</dbReference>
<dbReference type="InterPro" id="IPR036097">
    <property type="entry name" value="HisK_dim/P_sf"/>
</dbReference>
<dbReference type="PANTHER" id="PTHR43065:SF49">
    <property type="entry name" value="HISTIDINE KINASE"/>
    <property type="match status" value="1"/>
</dbReference>
<dbReference type="EMBL" id="JAGJRS010000005">
    <property type="protein sequence ID" value="MBP1473137.1"/>
    <property type="molecule type" value="Genomic_DNA"/>
</dbReference>
<accession>A0ABS4DJB3</accession>
<dbReference type="SMART" id="SM00448">
    <property type="entry name" value="REC"/>
    <property type="match status" value="2"/>
</dbReference>
<dbReference type="InterPro" id="IPR005467">
    <property type="entry name" value="His_kinase_dom"/>
</dbReference>
<feature type="domain" description="PAC" evidence="8">
    <location>
        <begin position="221"/>
        <end position="273"/>
    </location>
</feature>
<dbReference type="PROSITE" id="PS50109">
    <property type="entry name" value="HIS_KIN"/>
    <property type="match status" value="1"/>
</dbReference>
<dbReference type="Gene3D" id="1.10.287.130">
    <property type="match status" value="1"/>
</dbReference>
<dbReference type="NCBIfam" id="TIGR00229">
    <property type="entry name" value="sensory_box"/>
    <property type="match status" value="2"/>
</dbReference>
<dbReference type="PROSITE" id="PS50113">
    <property type="entry name" value="PAC"/>
    <property type="match status" value="2"/>
</dbReference>
<proteinExistence type="predicted"/>
<dbReference type="InterPro" id="IPR003594">
    <property type="entry name" value="HATPase_dom"/>
</dbReference>
<dbReference type="Gene3D" id="3.30.565.10">
    <property type="entry name" value="Histidine kinase-like ATPase, C-terminal domain"/>
    <property type="match status" value="1"/>
</dbReference>
<dbReference type="PROSITE" id="PS50112">
    <property type="entry name" value="PAS"/>
    <property type="match status" value="1"/>
</dbReference>
<feature type="domain" description="PAS" evidence="7">
    <location>
        <begin position="149"/>
        <end position="219"/>
    </location>
</feature>
<reference evidence="9 10" key="1">
    <citation type="submission" date="2021-04" db="EMBL/GenBank/DDBJ databases">
        <authorList>
            <person name="Huq M.A."/>
        </authorList>
    </citation>
    <scope>NUCLEOTIDE SEQUENCE [LARGE SCALE GENOMIC DNA]</scope>
    <source>
        <strain evidence="9 10">MAH-13</strain>
    </source>
</reference>
<evidence type="ECO:0000256" key="2">
    <source>
        <dbReference type="ARBA" id="ARBA00012438"/>
    </source>
</evidence>
<keyword evidence="10" id="KW-1185">Reference proteome</keyword>
<dbReference type="InterPro" id="IPR003661">
    <property type="entry name" value="HisK_dim/P_dom"/>
</dbReference>
<dbReference type="Pfam" id="PF00512">
    <property type="entry name" value="HisKA"/>
    <property type="match status" value="1"/>
</dbReference>
<feature type="modified residue" description="4-aspartylphosphate" evidence="4">
    <location>
        <position position="733"/>
    </location>
</feature>
<evidence type="ECO:0000259" key="6">
    <source>
        <dbReference type="PROSITE" id="PS50110"/>
    </source>
</evidence>
<dbReference type="InterPro" id="IPR036890">
    <property type="entry name" value="HATPase_C_sf"/>
</dbReference>
<dbReference type="PRINTS" id="PR00344">
    <property type="entry name" value="BCTRLSENSOR"/>
</dbReference>
<protein>
    <recommendedName>
        <fullName evidence="2">histidine kinase</fullName>
        <ecNumber evidence="2">2.7.13.3</ecNumber>
    </recommendedName>
</protein>
<dbReference type="SUPFAM" id="SSF47384">
    <property type="entry name" value="Homodimeric domain of signal transducing histidine kinase"/>
    <property type="match status" value="1"/>
</dbReference>
<dbReference type="InterPro" id="IPR004358">
    <property type="entry name" value="Sig_transdc_His_kin-like_C"/>
</dbReference>
<dbReference type="Proteomes" id="UP000823790">
    <property type="component" value="Unassembled WGS sequence"/>
</dbReference>
<evidence type="ECO:0000313" key="10">
    <source>
        <dbReference type="Proteomes" id="UP000823790"/>
    </source>
</evidence>
<dbReference type="Gene3D" id="3.40.50.2300">
    <property type="match status" value="2"/>
</dbReference>
<dbReference type="PROSITE" id="PS50110">
    <property type="entry name" value="RESPONSE_REGULATORY"/>
    <property type="match status" value="2"/>
</dbReference>
<dbReference type="InterPro" id="IPR001789">
    <property type="entry name" value="Sig_transdc_resp-reg_receiver"/>
</dbReference>
<feature type="modified residue" description="4-aspartylphosphate" evidence="4">
    <location>
        <position position="66"/>
    </location>
</feature>
<feature type="domain" description="PAC" evidence="8">
    <location>
        <begin position="368"/>
        <end position="419"/>
    </location>
</feature>
<feature type="domain" description="Histidine kinase" evidence="5">
    <location>
        <begin position="432"/>
        <end position="659"/>
    </location>
</feature>
<evidence type="ECO:0000256" key="4">
    <source>
        <dbReference type="PROSITE-ProRule" id="PRU00169"/>
    </source>
</evidence>
<dbReference type="SMART" id="SM00387">
    <property type="entry name" value="HATPase_c"/>
    <property type="match status" value="1"/>
</dbReference>
<evidence type="ECO:0000259" key="5">
    <source>
        <dbReference type="PROSITE" id="PS50109"/>
    </source>
</evidence>
<dbReference type="SMART" id="SM00091">
    <property type="entry name" value="PAS"/>
    <property type="match status" value="1"/>
</dbReference>
<evidence type="ECO:0000256" key="3">
    <source>
        <dbReference type="ARBA" id="ARBA00022553"/>
    </source>
</evidence>
<organism evidence="9 10">
    <name type="scientific">Frateuria flava</name>
    <dbReference type="NCBI Taxonomy" id="2821489"/>
    <lineage>
        <taxon>Bacteria</taxon>
        <taxon>Pseudomonadati</taxon>
        <taxon>Pseudomonadota</taxon>
        <taxon>Gammaproteobacteria</taxon>
        <taxon>Lysobacterales</taxon>
        <taxon>Rhodanobacteraceae</taxon>
        <taxon>Frateuria</taxon>
    </lineage>
</organism>
<evidence type="ECO:0000259" key="8">
    <source>
        <dbReference type="PROSITE" id="PS50113"/>
    </source>
</evidence>
<evidence type="ECO:0000256" key="1">
    <source>
        <dbReference type="ARBA" id="ARBA00000085"/>
    </source>
</evidence>
<dbReference type="Pfam" id="PF02518">
    <property type="entry name" value="HATPase_c"/>
    <property type="match status" value="1"/>
</dbReference>
<dbReference type="Gene3D" id="3.30.450.20">
    <property type="entry name" value="PAS domain"/>
    <property type="match status" value="2"/>
</dbReference>
<dbReference type="CDD" id="cd00130">
    <property type="entry name" value="PAS"/>
    <property type="match status" value="1"/>
</dbReference>
<sequence>MTTSQAQSLDPASCIRILLLEDSALDAELVANQLGAAGLQFSLERVWTREQFLQALGDRPDVILADHVLPQFDGDTALTLAQQRVPQIPFIFVSGTLTEELAVQALKRGATDYVVKQRLHRLPEAVRRAIAEARERLALRATEAELHQSRNRLRQIADALPVLIAYVDTGQHYRFANRAYEDWFGLALPDIVGRHVSEVSGEATYQRVRPAIERVLAGERQSFETSVPYRNASLRQVQVDYVPERDADGRVTGYYALGMDVSKRKVAEAALRDLNETLESQVRERTRALLQSQARLRAMFETSLQHHGLVSPEGRLLDANTTSLECILCTREEVVGRVFWETPWFSGTPGAPGIARAMVERAAAGETVRQELTLLLPTGERSFDYSMRPLRDADDKLVAIVPEAVETTARRQAEEALRQSQKMEAVGQLTGGIAHDFNNLLTVIGGNIDMARSRAERAGQLEPRVAAALENAQRGAERAAALTQRLLAFSRRQPLQPRPLDLNKLVLGMCELLRRSLGETIELEVSTGPGLWPVEADPNQLEAAILNLVVNARDALASGGRMVIETSNAYLDASCVANDGEAAPGRYAVVCVTDTGCGMTEETRARVFEPFFTTKEVGRGTGLGLSMVYGFIKQSGGHVQIESEPGKGTCVKLYLPRLAREAAHEAEAPCRGELQGSLREETVLVAEDDDDVRAYTVECLRGLGYRVLEAHDGASALRLLERQEGPVQLLFTDVVMPGMSGRELADRARQMHPGLQILFTSGYTRDAIASGGRLEAGITIIPKPFTYAGLASKVRDVLEGRTASLQ</sequence>
<dbReference type="SUPFAM" id="SSF52172">
    <property type="entry name" value="CheY-like"/>
    <property type="match status" value="2"/>
</dbReference>
<evidence type="ECO:0000313" key="9">
    <source>
        <dbReference type="EMBL" id="MBP1473137.1"/>
    </source>
</evidence>
<comment type="caution">
    <text evidence="9">The sequence shown here is derived from an EMBL/GenBank/DDBJ whole genome shotgun (WGS) entry which is preliminary data.</text>
</comment>
<dbReference type="Pfam" id="PF08448">
    <property type="entry name" value="PAS_4"/>
    <property type="match status" value="2"/>
</dbReference>
<comment type="catalytic activity">
    <reaction evidence="1">
        <text>ATP + protein L-histidine = ADP + protein N-phospho-L-histidine.</text>
        <dbReference type="EC" id="2.7.13.3"/>
    </reaction>
</comment>
<dbReference type="InterPro" id="IPR000700">
    <property type="entry name" value="PAS-assoc_C"/>
</dbReference>
<feature type="domain" description="Response regulatory" evidence="6">
    <location>
        <begin position="682"/>
        <end position="798"/>
    </location>
</feature>
<dbReference type="PANTHER" id="PTHR43065">
    <property type="entry name" value="SENSOR HISTIDINE KINASE"/>
    <property type="match status" value="1"/>
</dbReference>
<gene>
    <name evidence="9" type="ORF">J7I44_02435</name>
</gene>
<dbReference type="CDD" id="cd00082">
    <property type="entry name" value="HisKA"/>
    <property type="match status" value="1"/>
</dbReference>
<dbReference type="InterPro" id="IPR013656">
    <property type="entry name" value="PAS_4"/>
</dbReference>
<name>A0ABS4DJB3_9GAMM</name>
<dbReference type="EC" id="2.7.13.3" evidence="2"/>
<evidence type="ECO:0000259" key="7">
    <source>
        <dbReference type="PROSITE" id="PS50112"/>
    </source>
</evidence>
<dbReference type="InterPro" id="IPR035965">
    <property type="entry name" value="PAS-like_dom_sf"/>
</dbReference>
<dbReference type="RefSeq" id="WP_209615144.1">
    <property type="nucleotide sequence ID" value="NZ_JAGJRS010000005.1"/>
</dbReference>
<dbReference type="SUPFAM" id="SSF55785">
    <property type="entry name" value="PYP-like sensor domain (PAS domain)"/>
    <property type="match status" value="2"/>
</dbReference>
<dbReference type="InterPro" id="IPR000014">
    <property type="entry name" value="PAS"/>
</dbReference>
<dbReference type="SMART" id="SM00388">
    <property type="entry name" value="HisKA"/>
    <property type="match status" value="1"/>
</dbReference>
<dbReference type="CDD" id="cd00156">
    <property type="entry name" value="REC"/>
    <property type="match status" value="1"/>
</dbReference>
<feature type="domain" description="Response regulatory" evidence="6">
    <location>
        <begin position="16"/>
        <end position="131"/>
    </location>
</feature>
<dbReference type="SUPFAM" id="SSF55874">
    <property type="entry name" value="ATPase domain of HSP90 chaperone/DNA topoisomerase II/histidine kinase"/>
    <property type="match status" value="1"/>
</dbReference>